<reference evidence="2" key="2">
    <citation type="submission" date="2023-01" db="EMBL/GenBank/DDBJ databases">
        <title>Human gut microbiome strain richness.</title>
        <authorList>
            <person name="Chen-Liaw A."/>
        </authorList>
    </citation>
    <scope>NUCLEOTIDE SEQUENCE</scope>
    <source>
        <strain evidence="2">RTP21484st1_E5_RTP21484_190118</strain>
    </source>
</reference>
<dbReference type="InterPro" id="IPR023214">
    <property type="entry name" value="HAD_sf"/>
</dbReference>
<dbReference type="SUPFAM" id="SSF56784">
    <property type="entry name" value="HAD-like"/>
    <property type="match status" value="1"/>
</dbReference>
<dbReference type="InterPro" id="IPR023198">
    <property type="entry name" value="PGP-like_dom2"/>
</dbReference>
<dbReference type="RefSeq" id="WP_057319768.1">
    <property type="nucleotide sequence ID" value="NZ_CYXP01000007.1"/>
</dbReference>
<evidence type="ECO:0000313" key="1">
    <source>
        <dbReference type="EMBL" id="CUN26920.1"/>
    </source>
</evidence>
<dbReference type="EMBL" id="CYXP01000007">
    <property type="protein sequence ID" value="CUN26920.1"/>
    <property type="molecule type" value="Genomic_DNA"/>
</dbReference>
<reference evidence="1 3" key="1">
    <citation type="submission" date="2015-09" db="EMBL/GenBank/DDBJ databases">
        <authorList>
            <consortium name="Pathogen Informatics"/>
        </authorList>
    </citation>
    <scope>NUCLEOTIDE SEQUENCE [LARGE SCALE GENOMIC DNA]</scope>
    <source>
        <strain evidence="1 3">2789STDY5608872</strain>
    </source>
</reference>
<protein>
    <submittedName>
        <fullName evidence="2">HAD family phosphatase</fullName>
    </submittedName>
    <submittedName>
        <fullName evidence="1">Phosphatase yihX</fullName>
        <ecNumber evidence="1">3.1.3.-</ecNumber>
    </submittedName>
</protein>
<dbReference type="Gene3D" id="3.40.50.1000">
    <property type="entry name" value="HAD superfamily/HAD-like"/>
    <property type="match status" value="1"/>
</dbReference>
<name>A0A173VJE7_PARDI</name>
<gene>
    <name evidence="1" type="primary">yihX_3</name>
    <name evidence="1" type="ORF">ERS852429_03098</name>
    <name evidence="2" type="ORF">PN599_09035</name>
</gene>
<dbReference type="Proteomes" id="UP001210126">
    <property type="component" value="Unassembled WGS sequence"/>
</dbReference>
<dbReference type="InterPro" id="IPR006439">
    <property type="entry name" value="HAD-SF_hydro_IA"/>
</dbReference>
<dbReference type="EMBL" id="JAQMPJ010000006">
    <property type="protein sequence ID" value="MDB9005145.1"/>
    <property type="molecule type" value="Genomic_DNA"/>
</dbReference>
<sequence>MGKIKNIVFDLGGVIIDLDRDEPVRRLIEIGVKDADGLIDPYEQKGVFQDLETGKIEVEEFCRYLRKHTGKDLSYEDICWAWFGFIGGVPQYKLDYILKLRKKYQVYLLSNTNPIIQLEWAQTKEFTPAGRPLNDYFDKLYLSYEIGVTKPDREIFDRMVLDSRIKPEETLFVDDGKNNIVVGQELGFHTYQPLNGEDWRERLDEILSKS</sequence>
<dbReference type="PANTHER" id="PTHR43611:SF3">
    <property type="entry name" value="FLAVIN MONONUCLEOTIDE HYDROLASE 1, CHLOROPLATIC"/>
    <property type="match status" value="1"/>
</dbReference>
<dbReference type="Proteomes" id="UP000095591">
    <property type="component" value="Unassembled WGS sequence"/>
</dbReference>
<dbReference type="Gene3D" id="1.10.150.240">
    <property type="entry name" value="Putative phosphatase, domain 2"/>
    <property type="match status" value="1"/>
</dbReference>
<dbReference type="SFLD" id="SFLDG01129">
    <property type="entry name" value="C1.5:_HAD__Beta-PGM__Phosphata"/>
    <property type="match status" value="1"/>
</dbReference>
<dbReference type="SFLD" id="SFLDS00003">
    <property type="entry name" value="Haloacid_Dehalogenase"/>
    <property type="match status" value="1"/>
</dbReference>
<dbReference type="InterPro" id="IPR036412">
    <property type="entry name" value="HAD-like_sf"/>
</dbReference>
<dbReference type="Pfam" id="PF00702">
    <property type="entry name" value="Hydrolase"/>
    <property type="match status" value="1"/>
</dbReference>
<accession>A0A173VJE7</accession>
<dbReference type="AlphaFoldDB" id="A0A173VJE7"/>
<proteinExistence type="predicted"/>
<dbReference type="CDD" id="cd02603">
    <property type="entry name" value="HAD_sEH-N_like"/>
    <property type="match status" value="1"/>
</dbReference>
<evidence type="ECO:0000313" key="3">
    <source>
        <dbReference type="Proteomes" id="UP000095591"/>
    </source>
</evidence>
<dbReference type="NCBIfam" id="TIGR01509">
    <property type="entry name" value="HAD-SF-IA-v3"/>
    <property type="match status" value="1"/>
</dbReference>
<dbReference type="PRINTS" id="PR00413">
    <property type="entry name" value="HADHALOGNASE"/>
</dbReference>
<evidence type="ECO:0000313" key="2">
    <source>
        <dbReference type="EMBL" id="MDB9005145.1"/>
    </source>
</evidence>
<keyword evidence="1" id="KW-0378">Hydrolase</keyword>
<organism evidence="1 3">
    <name type="scientific">Parabacteroides distasonis</name>
    <dbReference type="NCBI Taxonomy" id="823"/>
    <lineage>
        <taxon>Bacteria</taxon>
        <taxon>Pseudomonadati</taxon>
        <taxon>Bacteroidota</taxon>
        <taxon>Bacteroidia</taxon>
        <taxon>Bacteroidales</taxon>
        <taxon>Tannerellaceae</taxon>
        <taxon>Parabacteroides</taxon>
    </lineage>
</organism>
<dbReference type="EC" id="3.1.3.-" evidence="1"/>
<dbReference type="GO" id="GO:0016787">
    <property type="term" value="F:hydrolase activity"/>
    <property type="evidence" value="ECO:0007669"/>
    <property type="project" value="UniProtKB-KW"/>
</dbReference>
<dbReference type="PANTHER" id="PTHR43611">
    <property type="entry name" value="ALPHA-D-GLUCOSE 1-PHOSPHATE PHOSPHATASE"/>
    <property type="match status" value="1"/>
</dbReference>